<evidence type="ECO:0000313" key="9">
    <source>
        <dbReference type="EMBL" id="KIO23469.1"/>
    </source>
</evidence>
<reference evidence="10" key="2">
    <citation type="submission" date="2015-01" db="EMBL/GenBank/DDBJ databases">
        <title>Evolutionary Origins and Diversification of the Mycorrhizal Mutualists.</title>
        <authorList>
            <consortium name="DOE Joint Genome Institute"/>
            <consortium name="Mycorrhizal Genomics Consortium"/>
            <person name="Kohler A."/>
            <person name="Kuo A."/>
            <person name="Nagy L.G."/>
            <person name="Floudas D."/>
            <person name="Copeland A."/>
            <person name="Barry K.W."/>
            <person name="Cichocki N."/>
            <person name="Veneault-Fourrey C."/>
            <person name="LaButti K."/>
            <person name="Lindquist E.A."/>
            <person name="Lipzen A."/>
            <person name="Lundell T."/>
            <person name="Morin E."/>
            <person name="Murat C."/>
            <person name="Riley R."/>
            <person name="Ohm R."/>
            <person name="Sun H."/>
            <person name="Tunlid A."/>
            <person name="Henrissat B."/>
            <person name="Grigoriev I.V."/>
            <person name="Hibbett D.S."/>
            <person name="Martin F."/>
        </authorList>
    </citation>
    <scope>NUCLEOTIDE SEQUENCE [LARGE SCALE GENOMIC DNA]</scope>
    <source>
        <strain evidence="10">MUT 4182</strain>
    </source>
</reference>
<evidence type="ECO:0000259" key="8">
    <source>
        <dbReference type="PROSITE" id="PS50089"/>
    </source>
</evidence>
<feature type="domain" description="RING-type" evidence="8">
    <location>
        <begin position="266"/>
        <end position="308"/>
    </location>
</feature>
<dbReference type="Pfam" id="PF15906">
    <property type="entry name" value="zf-NOSIP"/>
    <property type="match status" value="1"/>
</dbReference>
<dbReference type="GO" id="GO:0005634">
    <property type="term" value="C:nucleus"/>
    <property type="evidence" value="ECO:0007669"/>
    <property type="project" value="UniProtKB-SubCell"/>
</dbReference>
<feature type="compositionally biased region" description="Low complexity" evidence="7">
    <location>
        <begin position="234"/>
        <end position="261"/>
    </location>
</feature>
<keyword evidence="6" id="KW-0175">Coiled coil</keyword>
<keyword evidence="3 4" id="KW-0539">Nucleus</keyword>
<evidence type="ECO:0000256" key="7">
    <source>
        <dbReference type="SAM" id="MobiDB-lite"/>
    </source>
</evidence>
<comment type="similarity">
    <text evidence="2 4">Belongs to the NOSIP family.</text>
</comment>
<dbReference type="GO" id="GO:0061630">
    <property type="term" value="F:ubiquitin protein ligase activity"/>
    <property type="evidence" value="ECO:0007669"/>
    <property type="project" value="InterPro"/>
</dbReference>
<dbReference type="OrthoDB" id="116827at2759"/>
<name>A0A0C3QEK6_9AGAM</name>
<dbReference type="EMBL" id="KN823084">
    <property type="protein sequence ID" value="KIO23469.1"/>
    <property type="molecule type" value="Genomic_DNA"/>
</dbReference>
<sequence>MARHSKNNTSNSVFSYAEYKKLDYGTKKQRLGVDSMKDRLSCALCLQRARDPVSCSEGHLYCKECIYTDLLEQKKEIKRQQVKLEAMAKEEEEEKERRKGAARERVLKDFEERQLGLGTKKTIGERVAAEKEDRKGKGVEDGTRGVKRKFDFDQDEVEVATREAEEAALRQIEKELAESRRAKLPAFWLPSLTPDSSVGPLKDIKLQTLCHASSPAHVLTLKSLVPVTFAFSSSSSQPSTSSASTPASSSTATPTNSSSESQEAICPSCKKGISNSVIAFLMRSCSHVVCKTCTDTLIKPSHQCIVCDKKVKDKDIVELQREGTGYAAGGRAETTKTGVAFQG</sequence>
<evidence type="ECO:0000256" key="6">
    <source>
        <dbReference type="SAM" id="Coils"/>
    </source>
</evidence>
<protein>
    <recommendedName>
        <fullName evidence="8">RING-type domain-containing protein</fullName>
    </recommendedName>
</protein>
<keyword evidence="10" id="KW-1185">Reference proteome</keyword>
<dbReference type="HOGENOM" id="CLU_053742_1_0_1"/>
<dbReference type="PANTHER" id="PTHR13063">
    <property type="entry name" value="ENOS INTERACTING PROTEIN"/>
    <property type="match status" value="1"/>
</dbReference>
<dbReference type="SUPFAM" id="SSF57850">
    <property type="entry name" value="RING/U-box"/>
    <property type="match status" value="2"/>
</dbReference>
<dbReference type="AlphaFoldDB" id="A0A0C3QEK6"/>
<proteinExistence type="inferred from homology"/>
<feature type="coiled-coil region" evidence="6">
    <location>
        <begin position="67"/>
        <end position="104"/>
    </location>
</feature>
<dbReference type="InterPro" id="IPR001841">
    <property type="entry name" value="Znf_RING"/>
</dbReference>
<accession>A0A0C3QEK6</accession>
<dbReference type="GO" id="GO:0008270">
    <property type="term" value="F:zinc ion binding"/>
    <property type="evidence" value="ECO:0007669"/>
    <property type="project" value="UniProtKB-KW"/>
</dbReference>
<feature type="region of interest" description="Disordered" evidence="7">
    <location>
        <begin position="234"/>
        <end position="262"/>
    </location>
</feature>
<dbReference type="InterPro" id="IPR031790">
    <property type="entry name" value="Znf-NOSIP"/>
</dbReference>
<evidence type="ECO:0000256" key="5">
    <source>
        <dbReference type="PROSITE-ProRule" id="PRU00175"/>
    </source>
</evidence>
<organism evidence="9 10">
    <name type="scientific">Tulasnella calospora MUT 4182</name>
    <dbReference type="NCBI Taxonomy" id="1051891"/>
    <lineage>
        <taxon>Eukaryota</taxon>
        <taxon>Fungi</taxon>
        <taxon>Dikarya</taxon>
        <taxon>Basidiomycota</taxon>
        <taxon>Agaricomycotina</taxon>
        <taxon>Agaricomycetes</taxon>
        <taxon>Cantharellales</taxon>
        <taxon>Tulasnellaceae</taxon>
        <taxon>Tulasnella</taxon>
    </lineage>
</organism>
<dbReference type="PIRSF" id="PIRSF023577">
    <property type="entry name" value="ENOS_interacting"/>
    <property type="match status" value="1"/>
</dbReference>
<keyword evidence="5" id="KW-0862">Zinc</keyword>
<evidence type="ECO:0000313" key="10">
    <source>
        <dbReference type="Proteomes" id="UP000054248"/>
    </source>
</evidence>
<evidence type="ECO:0000256" key="3">
    <source>
        <dbReference type="ARBA" id="ARBA00023242"/>
    </source>
</evidence>
<evidence type="ECO:0000256" key="2">
    <source>
        <dbReference type="ARBA" id="ARBA00008126"/>
    </source>
</evidence>
<dbReference type="InterPro" id="IPR016818">
    <property type="entry name" value="NOSIP"/>
</dbReference>
<evidence type="ECO:0000256" key="4">
    <source>
        <dbReference type="PIRNR" id="PIRNR023577"/>
    </source>
</evidence>
<dbReference type="STRING" id="1051891.A0A0C3QEK6"/>
<reference evidence="9 10" key="1">
    <citation type="submission" date="2014-04" db="EMBL/GenBank/DDBJ databases">
        <authorList>
            <consortium name="DOE Joint Genome Institute"/>
            <person name="Kuo A."/>
            <person name="Girlanda M."/>
            <person name="Perotto S."/>
            <person name="Kohler A."/>
            <person name="Nagy L.G."/>
            <person name="Floudas D."/>
            <person name="Copeland A."/>
            <person name="Barry K.W."/>
            <person name="Cichocki N."/>
            <person name="Veneault-Fourrey C."/>
            <person name="LaButti K."/>
            <person name="Lindquist E.A."/>
            <person name="Lipzen A."/>
            <person name="Lundell T."/>
            <person name="Morin E."/>
            <person name="Murat C."/>
            <person name="Sun H."/>
            <person name="Tunlid A."/>
            <person name="Henrissat B."/>
            <person name="Grigoriev I.V."/>
            <person name="Hibbett D.S."/>
            <person name="Martin F."/>
            <person name="Nordberg H.P."/>
            <person name="Cantor M.N."/>
            <person name="Hua S.X."/>
        </authorList>
    </citation>
    <scope>NUCLEOTIDE SEQUENCE [LARGE SCALE GENOMIC DNA]</scope>
    <source>
        <strain evidence="9 10">MUT 4182</strain>
    </source>
</reference>
<dbReference type="PANTHER" id="PTHR13063:SF10">
    <property type="entry name" value="NITRIC OXIDE SYNTHASE-INTERACTING PROTEIN"/>
    <property type="match status" value="1"/>
</dbReference>
<dbReference type="InterPro" id="IPR013083">
    <property type="entry name" value="Znf_RING/FYVE/PHD"/>
</dbReference>
<dbReference type="PROSITE" id="PS50089">
    <property type="entry name" value="ZF_RING_2"/>
    <property type="match status" value="1"/>
</dbReference>
<dbReference type="Proteomes" id="UP000054248">
    <property type="component" value="Unassembled WGS sequence"/>
</dbReference>
<dbReference type="Gene3D" id="3.30.40.10">
    <property type="entry name" value="Zinc/RING finger domain, C3HC4 (zinc finger)"/>
    <property type="match status" value="2"/>
</dbReference>
<evidence type="ECO:0000256" key="1">
    <source>
        <dbReference type="ARBA" id="ARBA00004123"/>
    </source>
</evidence>
<keyword evidence="5" id="KW-0479">Metal-binding</keyword>
<keyword evidence="5" id="KW-0863">Zinc-finger</keyword>
<gene>
    <name evidence="9" type="ORF">M407DRAFT_109719</name>
</gene>
<comment type="subcellular location">
    <subcellularLocation>
        <location evidence="1 4">Nucleus</location>
    </subcellularLocation>
</comment>